<evidence type="ECO:0000256" key="9">
    <source>
        <dbReference type="ARBA" id="ARBA00023012"/>
    </source>
</evidence>
<dbReference type="InterPro" id="IPR003661">
    <property type="entry name" value="HisK_dim/P_dom"/>
</dbReference>
<evidence type="ECO:0000256" key="8">
    <source>
        <dbReference type="ARBA" id="ARBA00022840"/>
    </source>
</evidence>
<dbReference type="EMBL" id="SNYW01000008">
    <property type="protein sequence ID" value="TDQ82008.1"/>
    <property type="molecule type" value="Genomic_DNA"/>
</dbReference>
<feature type="transmembrane region" description="Helical" evidence="12">
    <location>
        <begin position="9"/>
        <end position="30"/>
    </location>
</feature>
<name>A0A4V3DEK6_9PROT</name>
<keyword evidence="6" id="KW-0547">Nucleotide-binding</keyword>
<dbReference type="InterPro" id="IPR000700">
    <property type="entry name" value="PAS-assoc_C"/>
</dbReference>
<keyword evidence="4" id="KW-0597">Phosphoprotein</keyword>
<evidence type="ECO:0000256" key="10">
    <source>
        <dbReference type="ARBA" id="ARBA00023136"/>
    </source>
</evidence>
<dbReference type="PANTHER" id="PTHR43047:SF78">
    <property type="entry name" value="SENSORY_REGULATORY PROTEIN RPFC"/>
    <property type="match status" value="1"/>
</dbReference>
<dbReference type="SMART" id="SM00091">
    <property type="entry name" value="PAS"/>
    <property type="match status" value="1"/>
</dbReference>
<feature type="domain" description="PAS" evidence="14">
    <location>
        <begin position="368"/>
        <end position="441"/>
    </location>
</feature>
<evidence type="ECO:0000256" key="5">
    <source>
        <dbReference type="ARBA" id="ARBA00022679"/>
    </source>
</evidence>
<dbReference type="SMART" id="SM00387">
    <property type="entry name" value="HATPase_c"/>
    <property type="match status" value="1"/>
</dbReference>
<evidence type="ECO:0000256" key="6">
    <source>
        <dbReference type="ARBA" id="ARBA00022741"/>
    </source>
</evidence>
<dbReference type="Pfam" id="PF13426">
    <property type="entry name" value="PAS_9"/>
    <property type="match status" value="1"/>
</dbReference>
<keyword evidence="8" id="KW-0067">ATP-binding</keyword>
<dbReference type="InterPro" id="IPR000014">
    <property type="entry name" value="PAS"/>
</dbReference>
<sequence length="744" mass="78764">MIDGTAHSLFLPPAAALASLVFMLAALALYPALRLESWRAYGRLGRAGAGLALGMLLALAQLLAAALLSAGNLQPAAATAPAHSLALWIGSYWAVPALLAAPACLGLALAARQDAWLGLAALPAGLVLFSLGGIATVPALPLLLVAALLPPLLSRRRLLRPDARGAALLALPSALALLPLLIGQSLPDAALTLLAVVLAPLSAIAGQRLLGEPPAPLAGDSEAAAAGAGAGALAGGALRAAPLINRTIADLPEGVAVFDSADRLIACNATYRRHNAAIADLLEIGAAYPDLVRAEFLRQGGGADPEGAIAEQLMRHRQLPWRAERPSPEGGTLLVIESQTAEGGTLRLSTDITAIKGRETRLTELAQRNEVLATAVGAVTSGIVICDATQPGYPVTFANQAFTRITGYAPDEIIGRNCRILQGRDTDREALDRLRRALSQQRAINITLRNYRKDGRTFWNELSISPVADESGRVVQFVGIMSDVTQRIRSEESLREAKNQAEFANRSKSEFLANVSHELRTPLNAIIGFSDVMKMELLGPLGTPRYQEYIRDIFDSGKLLLSLIEDILDLSKIESGKMELHPEPVSVAEVFDTAMTLMRERAKNGGITMRTEVAPDLPDLMVDHRAMKQIVVNLASNAVKFTPKGGEVTLTARRLDDAQAEIVVRDTGIGIARQDLDEVVKPFVQVDSAHQRRQSGTGLGLPIVKSLTDLSGGAFRLESELGKGTTITLHLPLAGADSARSAAE</sequence>
<dbReference type="SUPFAM" id="SSF55785">
    <property type="entry name" value="PYP-like sensor domain (PAS domain)"/>
    <property type="match status" value="1"/>
</dbReference>
<dbReference type="CDD" id="cd00082">
    <property type="entry name" value="HisKA"/>
    <property type="match status" value="1"/>
</dbReference>
<dbReference type="InterPro" id="IPR036890">
    <property type="entry name" value="HATPase_C_sf"/>
</dbReference>
<feature type="transmembrane region" description="Helical" evidence="12">
    <location>
        <begin position="50"/>
        <end position="73"/>
    </location>
</feature>
<dbReference type="Proteomes" id="UP000295783">
    <property type="component" value="Unassembled WGS sequence"/>
</dbReference>
<evidence type="ECO:0000256" key="12">
    <source>
        <dbReference type="SAM" id="Phobius"/>
    </source>
</evidence>
<dbReference type="InterPro" id="IPR005467">
    <property type="entry name" value="His_kinase_dom"/>
</dbReference>
<evidence type="ECO:0000256" key="7">
    <source>
        <dbReference type="ARBA" id="ARBA00022777"/>
    </source>
</evidence>
<evidence type="ECO:0000313" key="17">
    <source>
        <dbReference type="Proteomes" id="UP000295783"/>
    </source>
</evidence>
<dbReference type="Pfam" id="PF00512">
    <property type="entry name" value="HisKA"/>
    <property type="match status" value="1"/>
</dbReference>
<feature type="domain" description="Histidine kinase" evidence="13">
    <location>
        <begin position="514"/>
        <end position="735"/>
    </location>
</feature>
<dbReference type="Pfam" id="PF12860">
    <property type="entry name" value="PAS_7"/>
    <property type="match status" value="1"/>
</dbReference>
<dbReference type="GO" id="GO:0005524">
    <property type="term" value="F:ATP binding"/>
    <property type="evidence" value="ECO:0007669"/>
    <property type="project" value="UniProtKB-KW"/>
</dbReference>
<keyword evidence="10 12" id="KW-0472">Membrane</keyword>
<evidence type="ECO:0000259" key="14">
    <source>
        <dbReference type="PROSITE" id="PS50112"/>
    </source>
</evidence>
<accession>A0A4V3DEK6</accession>
<feature type="transmembrane region" description="Helical" evidence="12">
    <location>
        <begin position="85"/>
        <end position="111"/>
    </location>
</feature>
<dbReference type="PROSITE" id="PS50112">
    <property type="entry name" value="PAS"/>
    <property type="match status" value="1"/>
</dbReference>
<evidence type="ECO:0000259" key="15">
    <source>
        <dbReference type="PROSITE" id="PS50113"/>
    </source>
</evidence>
<dbReference type="InterPro" id="IPR003594">
    <property type="entry name" value="HATPase_dom"/>
</dbReference>
<dbReference type="InterPro" id="IPR001610">
    <property type="entry name" value="PAC"/>
</dbReference>
<dbReference type="Gene3D" id="1.10.287.130">
    <property type="match status" value="1"/>
</dbReference>
<dbReference type="SUPFAM" id="SSF47384">
    <property type="entry name" value="Homodimeric domain of signal transducing histidine kinase"/>
    <property type="match status" value="1"/>
</dbReference>
<feature type="domain" description="PAC" evidence="15">
    <location>
        <begin position="442"/>
        <end position="496"/>
    </location>
</feature>
<evidence type="ECO:0000259" key="13">
    <source>
        <dbReference type="PROSITE" id="PS50109"/>
    </source>
</evidence>
<dbReference type="Pfam" id="PF02518">
    <property type="entry name" value="HATPase_c"/>
    <property type="match status" value="1"/>
</dbReference>
<comment type="catalytic activity">
    <reaction evidence="1">
        <text>ATP + protein L-histidine = ADP + protein N-phospho-L-histidine.</text>
        <dbReference type="EC" id="2.7.13.3"/>
    </reaction>
</comment>
<evidence type="ECO:0000256" key="11">
    <source>
        <dbReference type="SAM" id="Coils"/>
    </source>
</evidence>
<dbReference type="InterPro" id="IPR004358">
    <property type="entry name" value="Sig_transdc_His_kin-like_C"/>
</dbReference>
<dbReference type="SMART" id="SM00388">
    <property type="entry name" value="HisKA"/>
    <property type="match status" value="1"/>
</dbReference>
<keyword evidence="12" id="KW-1133">Transmembrane helix</keyword>
<gene>
    <name evidence="16" type="ORF">A8950_1828</name>
</gene>
<dbReference type="SMART" id="SM00086">
    <property type="entry name" value="PAC"/>
    <property type="match status" value="1"/>
</dbReference>
<dbReference type="Gene3D" id="3.30.565.10">
    <property type="entry name" value="Histidine kinase-like ATPase, C-terminal domain"/>
    <property type="match status" value="1"/>
</dbReference>
<dbReference type="AlphaFoldDB" id="A0A4V3DEK6"/>
<proteinExistence type="predicted"/>
<comment type="caution">
    <text evidence="16">The sequence shown here is derived from an EMBL/GenBank/DDBJ whole genome shotgun (WGS) entry which is preliminary data.</text>
</comment>
<keyword evidence="11" id="KW-0175">Coiled coil</keyword>
<feature type="coiled-coil region" evidence="11">
    <location>
        <begin position="487"/>
        <end position="514"/>
    </location>
</feature>
<dbReference type="RefSeq" id="WP_133613329.1">
    <property type="nucleotide sequence ID" value="NZ_SNYW01000008.1"/>
</dbReference>
<dbReference type="PROSITE" id="PS50109">
    <property type="entry name" value="HIS_KIN"/>
    <property type="match status" value="1"/>
</dbReference>
<dbReference type="FunFam" id="1.10.287.130:FF:000038">
    <property type="entry name" value="Sensory transduction histidine kinase"/>
    <property type="match status" value="1"/>
</dbReference>
<dbReference type="OrthoDB" id="8477115at2"/>
<evidence type="ECO:0000256" key="2">
    <source>
        <dbReference type="ARBA" id="ARBA00004370"/>
    </source>
</evidence>
<dbReference type="SUPFAM" id="SSF55874">
    <property type="entry name" value="ATPase domain of HSP90 chaperone/DNA topoisomerase II/histidine kinase"/>
    <property type="match status" value="1"/>
</dbReference>
<dbReference type="PANTHER" id="PTHR43047">
    <property type="entry name" value="TWO-COMPONENT HISTIDINE PROTEIN KINASE"/>
    <property type="match status" value="1"/>
</dbReference>
<dbReference type="FunFam" id="3.30.565.10:FF:000006">
    <property type="entry name" value="Sensor histidine kinase WalK"/>
    <property type="match status" value="1"/>
</dbReference>
<keyword evidence="5" id="KW-0808">Transferase</keyword>
<dbReference type="NCBIfam" id="TIGR00229">
    <property type="entry name" value="sensory_box"/>
    <property type="match status" value="1"/>
</dbReference>
<dbReference type="PROSITE" id="PS50113">
    <property type="entry name" value="PAC"/>
    <property type="match status" value="1"/>
</dbReference>
<dbReference type="GO" id="GO:0016020">
    <property type="term" value="C:membrane"/>
    <property type="evidence" value="ECO:0007669"/>
    <property type="project" value="UniProtKB-SubCell"/>
</dbReference>
<keyword evidence="7" id="KW-0418">Kinase</keyword>
<dbReference type="CDD" id="cd16922">
    <property type="entry name" value="HATPase_EvgS-ArcB-TorS-like"/>
    <property type="match status" value="1"/>
</dbReference>
<evidence type="ECO:0000256" key="1">
    <source>
        <dbReference type="ARBA" id="ARBA00000085"/>
    </source>
</evidence>
<dbReference type="InterPro" id="IPR036097">
    <property type="entry name" value="HisK_dim/P_sf"/>
</dbReference>
<dbReference type="GO" id="GO:0000155">
    <property type="term" value="F:phosphorelay sensor kinase activity"/>
    <property type="evidence" value="ECO:0007669"/>
    <property type="project" value="InterPro"/>
</dbReference>
<dbReference type="CDD" id="cd00130">
    <property type="entry name" value="PAS"/>
    <property type="match status" value="1"/>
</dbReference>
<keyword evidence="12" id="KW-0812">Transmembrane</keyword>
<evidence type="ECO:0000313" key="16">
    <source>
        <dbReference type="EMBL" id="TDQ82008.1"/>
    </source>
</evidence>
<protein>
    <recommendedName>
        <fullName evidence="3">histidine kinase</fullName>
        <ecNumber evidence="3">2.7.13.3</ecNumber>
    </recommendedName>
</protein>
<evidence type="ECO:0000256" key="4">
    <source>
        <dbReference type="ARBA" id="ARBA00022553"/>
    </source>
</evidence>
<organism evidence="16 17">
    <name type="scientific">Dongia mobilis</name>
    <dbReference type="NCBI Taxonomy" id="578943"/>
    <lineage>
        <taxon>Bacteria</taxon>
        <taxon>Pseudomonadati</taxon>
        <taxon>Pseudomonadota</taxon>
        <taxon>Alphaproteobacteria</taxon>
        <taxon>Rhodospirillales</taxon>
        <taxon>Dongiaceae</taxon>
        <taxon>Dongia</taxon>
    </lineage>
</organism>
<reference evidence="16 17" key="1">
    <citation type="submission" date="2019-03" db="EMBL/GenBank/DDBJ databases">
        <title>Genomic Encyclopedia of Type Strains, Phase III (KMG-III): the genomes of soil and plant-associated and newly described type strains.</title>
        <authorList>
            <person name="Whitman W."/>
        </authorList>
    </citation>
    <scope>NUCLEOTIDE SEQUENCE [LARGE SCALE GENOMIC DNA]</scope>
    <source>
        <strain evidence="16 17">CGMCC 1.7660</strain>
    </source>
</reference>
<dbReference type="Gene3D" id="3.30.450.20">
    <property type="entry name" value="PAS domain"/>
    <property type="match status" value="1"/>
</dbReference>
<keyword evidence="9" id="KW-0902">Two-component regulatory system</keyword>
<dbReference type="InterPro" id="IPR035965">
    <property type="entry name" value="PAS-like_dom_sf"/>
</dbReference>
<evidence type="ECO:0000256" key="3">
    <source>
        <dbReference type="ARBA" id="ARBA00012438"/>
    </source>
</evidence>
<comment type="subcellular location">
    <subcellularLocation>
        <location evidence="2">Membrane</location>
    </subcellularLocation>
</comment>
<dbReference type="PRINTS" id="PR00344">
    <property type="entry name" value="BCTRLSENSOR"/>
</dbReference>
<dbReference type="EC" id="2.7.13.3" evidence="3"/>
<keyword evidence="17" id="KW-1185">Reference proteome</keyword>